<gene>
    <name evidence="1" type="ORF">LSP04_09170</name>
</gene>
<reference evidence="1 2" key="1">
    <citation type="submission" date="2019-07" db="EMBL/GenBank/DDBJ databases">
        <title>Whole genome shotgun sequence of Lactobacillus spicheri NBRC 107155.</title>
        <authorList>
            <person name="Hosoyama A."/>
            <person name="Uohara A."/>
            <person name="Ohji S."/>
            <person name="Ichikawa N."/>
        </authorList>
    </citation>
    <scope>NUCLEOTIDE SEQUENCE [LARGE SCALE GENOMIC DNA]</scope>
    <source>
        <strain evidence="1 2">NBRC 107155</strain>
    </source>
</reference>
<protein>
    <recommendedName>
        <fullName evidence="3">Antitoxin SocA-like Panacea domain-containing protein</fullName>
    </recommendedName>
</protein>
<evidence type="ECO:0000313" key="1">
    <source>
        <dbReference type="EMBL" id="GEO66498.1"/>
    </source>
</evidence>
<dbReference type="EMBL" id="BJZI01000010">
    <property type="protein sequence ID" value="GEO66498.1"/>
    <property type="molecule type" value="Genomic_DNA"/>
</dbReference>
<dbReference type="RefSeq" id="WP_056964199.1">
    <property type="nucleotide sequence ID" value="NZ_BJZI01000010.1"/>
</dbReference>
<name>A0ABQ0WNA9_9LACO</name>
<proteinExistence type="predicted"/>
<evidence type="ECO:0008006" key="3">
    <source>
        <dbReference type="Google" id="ProtNLM"/>
    </source>
</evidence>
<sequence length="140" mass="16099">MSMSDLSQHILAVGKMHNLSVTNLALQKVMYFSVQDYLRQHGQDDFITALYDTPFETWQYGPVIPEIYFEFSAFGSMSISEAGHYHSALSVLDSNIVSLLKEDVFDLVNRSHEQSFWQQHRADGRHEDAQYKLSDIMSNC</sequence>
<keyword evidence="2" id="KW-1185">Reference proteome</keyword>
<organism evidence="1 2">
    <name type="scientific">Levilactobacillus spicheri</name>
    <dbReference type="NCBI Taxonomy" id="216463"/>
    <lineage>
        <taxon>Bacteria</taxon>
        <taxon>Bacillati</taxon>
        <taxon>Bacillota</taxon>
        <taxon>Bacilli</taxon>
        <taxon>Lactobacillales</taxon>
        <taxon>Lactobacillaceae</taxon>
        <taxon>Levilactobacillus</taxon>
    </lineage>
</organism>
<dbReference type="Proteomes" id="UP000321691">
    <property type="component" value="Unassembled WGS sequence"/>
</dbReference>
<accession>A0ABQ0WNA9</accession>
<evidence type="ECO:0000313" key="2">
    <source>
        <dbReference type="Proteomes" id="UP000321691"/>
    </source>
</evidence>
<comment type="caution">
    <text evidence="1">The sequence shown here is derived from an EMBL/GenBank/DDBJ whole genome shotgun (WGS) entry which is preliminary data.</text>
</comment>